<dbReference type="AlphaFoldDB" id="A0AAQ1GFE2"/>
<protein>
    <submittedName>
        <fullName evidence="2">Uncharacterized protein</fullName>
    </submittedName>
</protein>
<name>A0AAQ1GFE2_9BURK</name>
<organism evidence="2 3">
    <name type="scientific">Paraburkholderia tropica</name>
    <dbReference type="NCBI Taxonomy" id="92647"/>
    <lineage>
        <taxon>Bacteria</taxon>
        <taxon>Pseudomonadati</taxon>
        <taxon>Pseudomonadota</taxon>
        <taxon>Betaproteobacteria</taxon>
        <taxon>Burkholderiales</taxon>
        <taxon>Burkholderiaceae</taxon>
        <taxon>Paraburkholderia</taxon>
    </lineage>
</organism>
<sequence length="379" mass="41058">MALNHLPPTFCWSRIGSETGEDLPTIVLRKEWERRLGGGRFLWGINQPLGNSAQVAALRTGSLLALFSAAASRPRMTELRREGALVWNAWVDASGQVRPLPPHVFVTSRLRFPSGKPRDHHYALVCASPTELTLGSSLRVQPERLRSVSTGKAPSPSQGTVVVDRAERSGAKAANNAGAGDGKAAKTYAVAFGVELEAPYFVRLAQPTRVKARDMAALHDAARNADFDAWVELTRRLRSAPAQPARGVTSDLFDLGAKAREAGALREAEFTLGAETSRCRMEAAQPNPRGVTRELFARDLFDLLPADCAPARPPRAARNDLLRGVRTRTVSRGPAQGDLLHDVAQGDLLFGADPAQSTMELFHGDTHPFARGRSRPTLS</sequence>
<evidence type="ECO:0000313" key="1">
    <source>
        <dbReference type="EMBL" id="PXX18261.1"/>
    </source>
</evidence>
<dbReference type="Proteomes" id="UP000183529">
    <property type="component" value="Unassembled WGS sequence"/>
</dbReference>
<proteinExistence type="predicted"/>
<reference evidence="2 3" key="1">
    <citation type="submission" date="2016-10" db="EMBL/GenBank/DDBJ databases">
        <authorList>
            <person name="Varghese N."/>
            <person name="Submissions S."/>
        </authorList>
    </citation>
    <scope>NUCLEOTIDE SEQUENCE [LARGE SCALE GENOMIC DNA]</scope>
    <source>
        <strain evidence="2 3">LMG 22274</strain>
    </source>
</reference>
<keyword evidence="4" id="KW-1185">Reference proteome</keyword>
<dbReference type="EMBL" id="FNZM01000006">
    <property type="protein sequence ID" value="SEJ62479.1"/>
    <property type="molecule type" value="Genomic_DNA"/>
</dbReference>
<comment type="caution">
    <text evidence="2">The sequence shown here is derived from an EMBL/GenBank/DDBJ whole genome shotgun (WGS) entry which is preliminary data.</text>
</comment>
<evidence type="ECO:0000313" key="3">
    <source>
        <dbReference type="Proteomes" id="UP000183529"/>
    </source>
</evidence>
<reference evidence="1 4" key="2">
    <citation type="submission" date="2018-05" db="EMBL/GenBank/DDBJ databases">
        <title>Genomic Encyclopedia of Type Strains, Phase IV (KMG-V): Genome sequencing to study the core and pangenomes of soil and plant-associated prokaryotes.</title>
        <authorList>
            <person name="Whitman W."/>
        </authorList>
    </citation>
    <scope>NUCLEOTIDE SEQUENCE [LARGE SCALE GENOMIC DNA]</scope>
    <source>
        <strain evidence="1 4">SIr-6563</strain>
    </source>
</reference>
<evidence type="ECO:0000313" key="4">
    <source>
        <dbReference type="Proteomes" id="UP000247515"/>
    </source>
</evidence>
<evidence type="ECO:0000313" key="2">
    <source>
        <dbReference type="EMBL" id="SEJ62479.1"/>
    </source>
</evidence>
<dbReference type="Proteomes" id="UP000247515">
    <property type="component" value="Unassembled WGS sequence"/>
</dbReference>
<gene>
    <name evidence="1" type="ORF">C7400_105323</name>
    <name evidence="2" type="ORF">SAMN05216550_106321</name>
</gene>
<dbReference type="EMBL" id="QJJV01000005">
    <property type="protein sequence ID" value="PXX18261.1"/>
    <property type="molecule type" value="Genomic_DNA"/>
</dbReference>
<accession>A0AAQ1GFE2</accession>